<comment type="caution">
    <text evidence="3">The sequence shown here is derived from an EMBL/GenBank/DDBJ whole genome shotgun (WGS) entry which is preliminary data.</text>
</comment>
<reference evidence="3" key="1">
    <citation type="submission" date="2017-09" db="EMBL/GenBank/DDBJ databases">
        <title>Polyketide synthases of a Diaporthe helianthi virulent isolate.</title>
        <authorList>
            <person name="Baroncelli R."/>
        </authorList>
    </citation>
    <scope>NUCLEOTIDE SEQUENCE [LARGE SCALE GENOMIC DNA]</scope>
    <source>
        <strain evidence="3">7/96</strain>
    </source>
</reference>
<dbReference type="InterPro" id="IPR013320">
    <property type="entry name" value="ConA-like_dom_sf"/>
</dbReference>
<dbReference type="GO" id="GO:0008810">
    <property type="term" value="F:cellulase activity"/>
    <property type="evidence" value="ECO:0007669"/>
    <property type="project" value="InterPro"/>
</dbReference>
<dbReference type="PANTHER" id="PTHR34002:SF11">
    <property type="entry name" value="CONCANAVALIN A-LIKE LECTIN_GLUCANASE"/>
    <property type="match status" value="1"/>
</dbReference>
<dbReference type="Proteomes" id="UP000094444">
    <property type="component" value="Unassembled WGS sequence"/>
</dbReference>
<accession>A0A2P5HG14</accession>
<dbReference type="GO" id="GO:0000272">
    <property type="term" value="P:polysaccharide catabolic process"/>
    <property type="evidence" value="ECO:0007669"/>
    <property type="project" value="InterPro"/>
</dbReference>
<sequence length="153" mass="16465">MVVRHFSCPWITLFTGQNTRGTLVYSWVSPTDQTSFDEDITPLLQYLWRNDLVSADARIGLVEFGSEAYHAGNNVTFSAGDFGMDVWTGTPVNLALNPIADHCEPPQNPSGPQSSPEEGTGVRALGISSGGMLVGMMAVFLSAAAGSGWYYEL</sequence>
<keyword evidence="2" id="KW-1133">Transmembrane helix</keyword>
<dbReference type="AlphaFoldDB" id="A0A2P5HG14"/>
<evidence type="ECO:0000256" key="2">
    <source>
        <dbReference type="SAM" id="Phobius"/>
    </source>
</evidence>
<organism evidence="3 4">
    <name type="scientific">Diaporthe helianthi</name>
    <dbReference type="NCBI Taxonomy" id="158607"/>
    <lineage>
        <taxon>Eukaryota</taxon>
        <taxon>Fungi</taxon>
        <taxon>Dikarya</taxon>
        <taxon>Ascomycota</taxon>
        <taxon>Pezizomycotina</taxon>
        <taxon>Sordariomycetes</taxon>
        <taxon>Sordariomycetidae</taxon>
        <taxon>Diaporthales</taxon>
        <taxon>Diaporthaceae</taxon>
        <taxon>Diaporthe</taxon>
    </lineage>
</organism>
<dbReference type="Gene3D" id="2.60.120.180">
    <property type="match status" value="1"/>
</dbReference>
<dbReference type="InterPro" id="IPR013319">
    <property type="entry name" value="GH11/12"/>
</dbReference>
<dbReference type="InterPro" id="IPR002594">
    <property type="entry name" value="GH12"/>
</dbReference>
<dbReference type="InParanoid" id="A0A2P5HG14"/>
<keyword evidence="2" id="KW-0472">Membrane</keyword>
<feature type="transmembrane region" description="Helical" evidence="2">
    <location>
        <begin position="133"/>
        <end position="151"/>
    </location>
</feature>
<dbReference type="STRING" id="158607.A0A2P5HG14"/>
<evidence type="ECO:0000256" key="1">
    <source>
        <dbReference type="ARBA" id="ARBA00005519"/>
    </source>
</evidence>
<protein>
    <submittedName>
        <fullName evidence="3">Uncharacterized protein</fullName>
    </submittedName>
</protein>
<keyword evidence="4" id="KW-1185">Reference proteome</keyword>
<name>A0A2P5HG14_DIAHE</name>
<dbReference type="PANTHER" id="PTHR34002">
    <property type="entry name" value="BLR1656 PROTEIN"/>
    <property type="match status" value="1"/>
</dbReference>
<dbReference type="OrthoDB" id="89349at2759"/>
<dbReference type="EMBL" id="MAVT02002561">
    <property type="protein sequence ID" value="POS69189.1"/>
    <property type="molecule type" value="Genomic_DNA"/>
</dbReference>
<proteinExistence type="inferred from homology"/>
<dbReference type="SUPFAM" id="SSF49899">
    <property type="entry name" value="Concanavalin A-like lectins/glucanases"/>
    <property type="match status" value="1"/>
</dbReference>
<keyword evidence="2" id="KW-0812">Transmembrane</keyword>
<gene>
    <name evidence="3" type="ORF">DHEL01_v212418</name>
</gene>
<evidence type="ECO:0000313" key="4">
    <source>
        <dbReference type="Proteomes" id="UP000094444"/>
    </source>
</evidence>
<comment type="similarity">
    <text evidence="1">Belongs to the glycosyl hydrolase 12 (cellulase H) family.</text>
</comment>
<evidence type="ECO:0000313" key="3">
    <source>
        <dbReference type="EMBL" id="POS69189.1"/>
    </source>
</evidence>